<reference evidence="6 7" key="1">
    <citation type="submission" date="2020-04" db="EMBL/GenBank/DDBJ databases">
        <authorList>
            <person name="De Canck E."/>
        </authorList>
    </citation>
    <scope>NUCLEOTIDE SEQUENCE [LARGE SCALE GENOMIC DNA]</scope>
    <source>
        <strain evidence="6 7">LMG 29739</strain>
    </source>
</reference>
<evidence type="ECO:0000256" key="4">
    <source>
        <dbReference type="SAM" id="MobiDB-lite"/>
    </source>
</evidence>
<dbReference type="Proteomes" id="UP000494329">
    <property type="component" value="Unassembled WGS sequence"/>
</dbReference>
<dbReference type="RefSeq" id="WP_175111206.1">
    <property type="nucleotide sequence ID" value="NZ_CADIKF010000016.1"/>
</dbReference>
<evidence type="ECO:0000259" key="5">
    <source>
        <dbReference type="PROSITE" id="PS01124"/>
    </source>
</evidence>
<keyword evidence="3" id="KW-0804">Transcription</keyword>
<dbReference type="EMBL" id="CADIKF010000016">
    <property type="protein sequence ID" value="CAB3756580.1"/>
    <property type="molecule type" value="Genomic_DNA"/>
</dbReference>
<dbReference type="InterPro" id="IPR035418">
    <property type="entry name" value="AraC-bd_2"/>
</dbReference>
<evidence type="ECO:0000313" key="6">
    <source>
        <dbReference type="EMBL" id="CAB3756580.1"/>
    </source>
</evidence>
<dbReference type="Gene3D" id="1.10.10.60">
    <property type="entry name" value="Homeodomain-like"/>
    <property type="match status" value="1"/>
</dbReference>
<protein>
    <submittedName>
        <fullName evidence="6">HTH-type transcriptional activator RhaS</fullName>
    </submittedName>
</protein>
<feature type="region of interest" description="Disordered" evidence="4">
    <location>
        <begin position="307"/>
        <end position="328"/>
    </location>
</feature>
<dbReference type="PRINTS" id="PR00032">
    <property type="entry name" value="HTHARAC"/>
</dbReference>
<dbReference type="GO" id="GO:0003700">
    <property type="term" value="F:DNA-binding transcription factor activity"/>
    <property type="evidence" value="ECO:0007669"/>
    <property type="project" value="InterPro"/>
</dbReference>
<evidence type="ECO:0000256" key="3">
    <source>
        <dbReference type="ARBA" id="ARBA00023163"/>
    </source>
</evidence>
<sequence>MDDRLDEHTWNGTPMCRGAWVDAMSSVGLQYRFASSHSGTSTHHSTHAGQSVIVDLDIAWQSASPIVRCGDDEHLFVQVVRSGMRRVEQRGQTMTFGPGDVAVLDPLAWYDASVRERTRMSILRIPRSALRERGLRHRFPVVCCPDRASPDVCAVRDFVLNAASQAGKASEPMLARFGDQCLDLMDVLINDCSGAVSARSTAVTALRAKQLIARHIADPDLSAARIAAELHMSTSSLTRALQANGLSAMRYAWSLRIEHAARRLRADAPHGAIKAIAYQCGFTNHAHFSRAFKARYDMTPREYAASHKTARSEAAQQTQTCGASGLPDVRNELQAPLRGETVETLSAVRDPERLHAMAGNEH</sequence>
<proteinExistence type="predicted"/>
<accession>A0A6J5DQK5</accession>
<organism evidence="6 7">
    <name type="scientific">Paraburkholderia solisilvae</name>
    <dbReference type="NCBI Taxonomy" id="624376"/>
    <lineage>
        <taxon>Bacteria</taxon>
        <taxon>Pseudomonadati</taxon>
        <taxon>Pseudomonadota</taxon>
        <taxon>Betaproteobacteria</taxon>
        <taxon>Burkholderiales</taxon>
        <taxon>Burkholderiaceae</taxon>
        <taxon>Paraburkholderia</taxon>
    </lineage>
</organism>
<keyword evidence="2" id="KW-0238">DNA-binding</keyword>
<evidence type="ECO:0000256" key="1">
    <source>
        <dbReference type="ARBA" id="ARBA00023015"/>
    </source>
</evidence>
<name>A0A6J5DQK5_9BURK</name>
<evidence type="ECO:0000313" key="7">
    <source>
        <dbReference type="Proteomes" id="UP000494329"/>
    </source>
</evidence>
<keyword evidence="1" id="KW-0805">Transcription regulation</keyword>
<dbReference type="InterPro" id="IPR018060">
    <property type="entry name" value="HTH_AraC"/>
</dbReference>
<dbReference type="PANTHER" id="PTHR46796:SF6">
    <property type="entry name" value="ARAC SUBFAMILY"/>
    <property type="match status" value="1"/>
</dbReference>
<dbReference type="AlphaFoldDB" id="A0A6J5DQK5"/>
<dbReference type="InterPro" id="IPR018062">
    <property type="entry name" value="HTH_AraC-typ_CS"/>
</dbReference>
<evidence type="ECO:0000256" key="2">
    <source>
        <dbReference type="ARBA" id="ARBA00023125"/>
    </source>
</evidence>
<dbReference type="PROSITE" id="PS01124">
    <property type="entry name" value="HTH_ARAC_FAMILY_2"/>
    <property type="match status" value="1"/>
</dbReference>
<feature type="domain" description="HTH araC/xylS-type" evidence="5">
    <location>
        <begin position="206"/>
        <end position="306"/>
    </location>
</feature>
<keyword evidence="7" id="KW-1185">Reference proteome</keyword>
<gene>
    <name evidence="6" type="primary">rhaS_14</name>
    <name evidence="6" type="ORF">LMG29739_02483</name>
</gene>
<dbReference type="PROSITE" id="PS00041">
    <property type="entry name" value="HTH_ARAC_FAMILY_1"/>
    <property type="match status" value="1"/>
</dbReference>
<dbReference type="SUPFAM" id="SSF46689">
    <property type="entry name" value="Homeodomain-like"/>
    <property type="match status" value="1"/>
</dbReference>
<dbReference type="Pfam" id="PF12833">
    <property type="entry name" value="HTH_18"/>
    <property type="match status" value="1"/>
</dbReference>
<dbReference type="InterPro" id="IPR050204">
    <property type="entry name" value="AraC_XylS_family_regulators"/>
</dbReference>
<dbReference type="InterPro" id="IPR009057">
    <property type="entry name" value="Homeodomain-like_sf"/>
</dbReference>
<dbReference type="Pfam" id="PF14525">
    <property type="entry name" value="AraC_binding_2"/>
    <property type="match status" value="1"/>
</dbReference>
<dbReference type="InterPro" id="IPR020449">
    <property type="entry name" value="Tscrpt_reg_AraC-type_HTH"/>
</dbReference>
<dbReference type="SMART" id="SM00342">
    <property type="entry name" value="HTH_ARAC"/>
    <property type="match status" value="1"/>
</dbReference>
<dbReference type="GO" id="GO:0043565">
    <property type="term" value="F:sequence-specific DNA binding"/>
    <property type="evidence" value="ECO:0007669"/>
    <property type="project" value="InterPro"/>
</dbReference>
<dbReference type="PANTHER" id="PTHR46796">
    <property type="entry name" value="HTH-TYPE TRANSCRIPTIONAL ACTIVATOR RHAS-RELATED"/>
    <property type="match status" value="1"/>
</dbReference>